<dbReference type="Proteomes" id="UP001198163">
    <property type="component" value="Unassembled WGS sequence"/>
</dbReference>
<protein>
    <submittedName>
        <fullName evidence="1">Transporter substrate-binding domain-containing protein</fullName>
    </submittedName>
</protein>
<proteinExistence type="predicted"/>
<keyword evidence="2" id="KW-1185">Reference proteome</keyword>
<gene>
    <name evidence="1" type="ORF">K7J14_09105</name>
</gene>
<name>A0AAE3EJC5_9SPIR</name>
<evidence type="ECO:0000313" key="1">
    <source>
        <dbReference type="EMBL" id="MCD1654861.1"/>
    </source>
</evidence>
<comment type="caution">
    <text evidence="1">The sequence shown here is derived from an EMBL/GenBank/DDBJ whole genome shotgun (WGS) entry which is preliminary data.</text>
</comment>
<dbReference type="RefSeq" id="WP_230755474.1">
    <property type="nucleotide sequence ID" value="NZ_JAINWA010000003.1"/>
</dbReference>
<organism evidence="1 2">
    <name type="scientific">Teretinema zuelzerae</name>
    <dbReference type="NCBI Taxonomy" id="156"/>
    <lineage>
        <taxon>Bacteria</taxon>
        <taxon>Pseudomonadati</taxon>
        <taxon>Spirochaetota</taxon>
        <taxon>Spirochaetia</taxon>
        <taxon>Spirochaetales</taxon>
        <taxon>Treponemataceae</taxon>
        <taxon>Teretinema</taxon>
    </lineage>
</organism>
<reference evidence="1" key="1">
    <citation type="submission" date="2021-08" db="EMBL/GenBank/DDBJ databases">
        <title>Comparative analyses of Brucepasteria parasyntrophica and Teretinema zuelzerae.</title>
        <authorList>
            <person name="Song Y."/>
            <person name="Brune A."/>
        </authorList>
    </citation>
    <scope>NUCLEOTIDE SEQUENCE</scope>
    <source>
        <strain evidence="1">DSM 1903</strain>
    </source>
</reference>
<accession>A0AAE3EJC5</accession>
<dbReference type="Gene3D" id="3.40.190.10">
    <property type="entry name" value="Periplasmic binding protein-like II"/>
    <property type="match status" value="2"/>
</dbReference>
<dbReference type="SUPFAM" id="SSF53850">
    <property type="entry name" value="Periplasmic binding protein-like II"/>
    <property type="match status" value="1"/>
</dbReference>
<sequence>MMQNVERTFIREILTAMLFLLPFHYLAGQPLTLLAFEYPPIYQNEENPGVACEIALAAFKEADIEAVLSFLPVKRMIASLSAGEAHAAIGGRILFKHELTSGTVAPSNTIMHVLQTFIYDTRRFPEGLNYSSLTELSPYRIGVLNGSGIMEFLKKESALTLIPNTIHEGSARQLYHGWIDLWAIVDLTGLAYIRNLYPAENKSFKAYSLPYEIGDITVFFSAKQDPEGILNASFTEGFKKILSNGTYLKILQSYYGETSSIPEEALAPELILH</sequence>
<dbReference type="EMBL" id="JAINWA010000003">
    <property type="protein sequence ID" value="MCD1654861.1"/>
    <property type="molecule type" value="Genomic_DNA"/>
</dbReference>
<evidence type="ECO:0000313" key="2">
    <source>
        <dbReference type="Proteomes" id="UP001198163"/>
    </source>
</evidence>
<dbReference type="AlphaFoldDB" id="A0AAE3EJC5"/>